<keyword evidence="10" id="KW-0333">Golgi apparatus</keyword>
<keyword evidence="11" id="KW-0472">Membrane</keyword>
<dbReference type="GO" id="GO:0000118">
    <property type="term" value="C:histone deacetylase complex"/>
    <property type="evidence" value="ECO:0007669"/>
    <property type="project" value="TreeGrafter"/>
</dbReference>
<comment type="subcellular location">
    <subcellularLocation>
        <location evidence="1">Golgi apparatus membrane</location>
        <topology evidence="1">Single-pass type II membrane protein</topology>
    </subcellularLocation>
</comment>
<dbReference type="PANTHER" id="PTHR10625:SF23">
    <property type="entry name" value="HISTONE DEACETYLASE 11"/>
    <property type="match status" value="1"/>
</dbReference>
<comment type="similarity">
    <text evidence="3">Belongs to the glycosyltransferase 31 family.</text>
</comment>
<proteinExistence type="inferred from homology"/>
<dbReference type="GO" id="GO:0040029">
    <property type="term" value="P:epigenetic regulation of gene expression"/>
    <property type="evidence" value="ECO:0007669"/>
    <property type="project" value="TreeGrafter"/>
</dbReference>
<comment type="caution">
    <text evidence="14">The sequence shown here is derived from an EMBL/GenBank/DDBJ whole genome shotgun (WGS) entry which is preliminary data.</text>
</comment>
<feature type="compositionally biased region" description="Low complexity" evidence="12">
    <location>
        <begin position="1"/>
        <end position="14"/>
    </location>
</feature>
<evidence type="ECO:0000256" key="4">
    <source>
        <dbReference type="ARBA" id="ARBA00022676"/>
    </source>
</evidence>
<dbReference type="GO" id="GO:0004407">
    <property type="term" value="F:histone deacetylase activity"/>
    <property type="evidence" value="ECO:0007669"/>
    <property type="project" value="InterPro"/>
</dbReference>
<dbReference type="InterPro" id="IPR044150">
    <property type="entry name" value="HDAC_classIV"/>
</dbReference>
<dbReference type="GO" id="GO:0016758">
    <property type="term" value="F:hexosyltransferase activity"/>
    <property type="evidence" value="ECO:0007669"/>
    <property type="project" value="InterPro"/>
</dbReference>
<feature type="region of interest" description="Disordered" evidence="12">
    <location>
        <begin position="735"/>
        <end position="817"/>
    </location>
</feature>
<sequence length="817" mass="88421">MGTASSSSAQAAASPAGPDVVAEPSARPSAFAACARPDVAAAVRGAYADLGGWPVDTQLPICYSPAYNISFWGLERLHPFDSKKFQHVLALLEARGVLSAGQLVEAQEATHAVLREVHTERYLNKLNSSSLKVAMVTELAPLAFLPTFLLRRKVLQPMATMAGGTMLAAALAMQHGWAINLGGGFHHAAPDNGGGWCPFSDIYLAARRLRAASGGLVRRVMVIDTDVHQGNGVARCKQQYQDEDLFIVDIYNAKAYPWDKDAKPAIDVARELQPAAGDAEYLEALSGALAQAFDQFSPDLIIYNAGTDILAGDPLGRLQVSQEAVVRRDEMVWQAALDHRQGPARRGALGRTAWAALAPFLLAALLGSLFFRATSSRREAVVQRQRSVLEEQSKGSPSFSGLERSGAALAAAGAGGHRCHDSRAAAAACRKCSGSGGSGSGEAPAAGELPKLFLFIGILSGRGYRHRRLAVREAWANKAQIPGQVVAKFILSEDERTPQVESELEEFGDIVFVREKTNYKSILFKTFYVMEYAVTHYDVAYVLKTDDDAFINVAPMVEQLKLLCQNPGCQNERLYMGTMARHSEVMLQPGHKWNNAVFYNHTGLKQYPNYMMGGGYVIGGEVARMLVDIHARMRLKFTPIEDATLGFWLMPMELRHIDHPRFFTWAAPCCFKAPRRVPGERFVLRFQLTDEFEDDICSTDPWLVLHKIDSPTKMRIEEYVSPEVRQQWAERNAAYWAERGGRPPMDDRSKRKAKKGEEEAEGGSSAEGSSDGGSSSGGVAQAAGAAGGAAAQRATADAMAAAAAGAAGSGTATLQQQ</sequence>
<evidence type="ECO:0000256" key="10">
    <source>
        <dbReference type="ARBA" id="ARBA00023034"/>
    </source>
</evidence>
<dbReference type="Gene3D" id="3.90.550.50">
    <property type="match status" value="1"/>
</dbReference>
<evidence type="ECO:0000256" key="5">
    <source>
        <dbReference type="ARBA" id="ARBA00022679"/>
    </source>
</evidence>
<dbReference type="Pfam" id="PF00850">
    <property type="entry name" value="Hist_deacetyl"/>
    <property type="match status" value="1"/>
</dbReference>
<evidence type="ECO:0000256" key="3">
    <source>
        <dbReference type="ARBA" id="ARBA00008661"/>
    </source>
</evidence>
<evidence type="ECO:0000256" key="1">
    <source>
        <dbReference type="ARBA" id="ARBA00004323"/>
    </source>
</evidence>
<dbReference type="InterPro" id="IPR037138">
    <property type="entry name" value="His_deacetylse_dom_sf"/>
</dbReference>
<evidence type="ECO:0000256" key="6">
    <source>
        <dbReference type="ARBA" id="ARBA00022692"/>
    </source>
</evidence>
<dbReference type="SUPFAM" id="SSF52768">
    <property type="entry name" value="Arginase/deacetylase"/>
    <property type="match status" value="1"/>
</dbReference>
<dbReference type="PRINTS" id="PR01270">
    <property type="entry name" value="HDASUPER"/>
</dbReference>
<dbReference type="InterPro" id="IPR002659">
    <property type="entry name" value="Glyco_trans_31"/>
</dbReference>
<dbReference type="PANTHER" id="PTHR10625">
    <property type="entry name" value="HISTONE DEACETYLASE HDAC1-RELATED"/>
    <property type="match status" value="1"/>
</dbReference>
<dbReference type="InterPro" id="IPR023696">
    <property type="entry name" value="Ureohydrolase_dom_sf"/>
</dbReference>
<evidence type="ECO:0000256" key="9">
    <source>
        <dbReference type="ARBA" id="ARBA00022989"/>
    </source>
</evidence>
<keyword evidence="4" id="KW-0328">Glycosyltransferase</keyword>
<dbReference type="InterPro" id="IPR000286">
    <property type="entry name" value="HDACs"/>
</dbReference>
<evidence type="ECO:0000313" key="15">
    <source>
        <dbReference type="Proteomes" id="UP001205105"/>
    </source>
</evidence>
<organism evidence="14 15">
    <name type="scientific">Chlorella ohadii</name>
    <dbReference type="NCBI Taxonomy" id="2649997"/>
    <lineage>
        <taxon>Eukaryota</taxon>
        <taxon>Viridiplantae</taxon>
        <taxon>Chlorophyta</taxon>
        <taxon>core chlorophytes</taxon>
        <taxon>Trebouxiophyceae</taxon>
        <taxon>Chlorellales</taxon>
        <taxon>Chlorellaceae</taxon>
        <taxon>Chlorella clade</taxon>
        <taxon>Chlorella</taxon>
    </lineage>
</organism>
<comment type="pathway">
    <text evidence="2">Protein modification; protein glycosylation.</text>
</comment>
<dbReference type="Gene3D" id="3.40.800.20">
    <property type="entry name" value="Histone deacetylase domain"/>
    <property type="match status" value="1"/>
</dbReference>
<keyword evidence="5" id="KW-0808">Transferase</keyword>
<evidence type="ECO:0000256" key="8">
    <source>
        <dbReference type="ARBA" id="ARBA00022968"/>
    </source>
</evidence>
<reference evidence="14" key="1">
    <citation type="submission" date="2020-11" db="EMBL/GenBank/DDBJ databases">
        <title>Chlorella ohadii genome sequencing and assembly.</title>
        <authorList>
            <person name="Murik O."/>
            <person name="Treves H."/>
            <person name="Kedem I."/>
            <person name="Shotland Y."/>
            <person name="Kaplan A."/>
        </authorList>
    </citation>
    <scope>NUCLEOTIDE SEQUENCE</scope>
    <source>
        <strain evidence="14">1</strain>
    </source>
</reference>
<gene>
    <name evidence="14" type="ORF">COHA_003686</name>
</gene>
<dbReference type="Proteomes" id="UP001205105">
    <property type="component" value="Unassembled WGS sequence"/>
</dbReference>
<feature type="compositionally biased region" description="Low complexity" evidence="12">
    <location>
        <begin position="777"/>
        <end position="817"/>
    </location>
</feature>
<evidence type="ECO:0000256" key="11">
    <source>
        <dbReference type="ARBA" id="ARBA00023136"/>
    </source>
</evidence>
<keyword evidence="8" id="KW-0735">Signal-anchor</keyword>
<keyword evidence="15" id="KW-1185">Reference proteome</keyword>
<evidence type="ECO:0000259" key="13">
    <source>
        <dbReference type="Pfam" id="PF00850"/>
    </source>
</evidence>
<dbReference type="GO" id="GO:0016787">
    <property type="term" value="F:hydrolase activity"/>
    <property type="evidence" value="ECO:0007669"/>
    <property type="project" value="UniProtKB-KW"/>
</dbReference>
<protein>
    <recommendedName>
        <fullName evidence="13">Histone deacetylase domain-containing protein</fullName>
    </recommendedName>
</protein>
<keyword evidence="7" id="KW-0378">Hydrolase</keyword>
<feature type="domain" description="Histone deacetylase" evidence="13">
    <location>
        <begin position="78"/>
        <end position="339"/>
    </location>
</feature>
<evidence type="ECO:0000256" key="7">
    <source>
        <dbReference type="ARBA" id="ARBA00022801"/>
    </source>
</evidence>
<dbReference type="GO" id="GO:0000139">
    <property type="term" value="C:Golgi membrane"/>
    <property type="evidence" value="ECO:0007669"/>
    <property type="project" value="UniProtKB-SubCell"/>
</dbReference>
<dbReference type="AlphaFoldDB" id="A0AAD5DQV7"/>
<keyword evidence="9" id="KW-1133">Transmembrane helix</keyword>
<dbReference type="CDD" id="cd09993">
    <property type="entry name" value="HDAC_classIV"/>
    <property type="match status" value="1"/>
</dbReference>
<dbReference type="EMBL" id="JADXDR010000050">
    <property type="protein sequence ID" value="KAI7842582.1"/>
    <property type="molecule type" value="Genomic_DNA"/>
</dbReference>
<dbReference type="InterPro" id="IPR023801">
    <property type="entry name" value="His_deacetylse_dom"/>
</dbReference>
<name>A0AAD5DQV7_9CHLO</name>
<evidence type="ECO:0000256" key="2">
    <source>
        <dbReference type="ARBA" id="ARBA00004922"/>
    </source>
</evidence>
<feature type="region of interest" description="Disordered" evidence="12">
    <location>
        <begin position="1"/>
        <end position="20"/>
    </location>
</feature>
<evidence type="ECO:0000313" key="14">
    <source>
        <dbReference type="EMBL" id="KAI7842582.1"/>
    </source>
</evidence>
<evidence type="ECO:0000256" key="12">
    <source>
        <dbReference type="SAM" id="MobiDB-lite"/>
    </source>
</evidence>
<feature type="compositionally biased region" description="Basic and acidic residues" evidence="12">
    <location>
        <begin position="739"/>
        <end position="749"/>
    </location>
</feature>
<keyword evidence="6" id="KW-0812">Transmembrane</keyword>
<accession>A0AAD5DQV7</accession>
<dbReference type="Pfam" id="PF01762">
    <property type="entry name" value="Galactosyl_T"/>
    <property type="match status" value="1"/>
</dbReference>